<gene>
    <name evidence="1" type="ORF">LCGC14_2446120</name>
</gene>
<name>A0A0F9BHS0_9ZZZZ</name>
<proteinExistence type="predicted"/>
<feature type="non-terminal residue" evidence="1">
    <location>
        <position position="1"/>
    </location>
</feature>
<organism evidence="1">
    <name type="scientific">marine sediment metagenome</name>
    <dbReference type="NCBI Taxonomy" id="412755"/>
    <lineage>
        <taxon>unclassified sequences</taxon>
        <taxon>metagenomes</taxon>
        <taxon>ecological metagenomes</taxon>
    </lineage>
</organism>
<reference evidence="1" key="1">
    <citation type="journal article" date="2015" name="Nature">
        <title>Complex archaea that bridge the gap between prokaryotes and eukaryotes.</title>
        <authorList>
            <person name="Spang A."/>
            <person name="Saw J.H."/>
            <person name="Jorgensen S.L."/>
            <person name="Zaremba-Niedzwiedzka K."/>
            <person name="Martijn J."/>
            <person name="Lind A.E."/>
            <person name="van Eijk R."/>
            <person name="Schleper C."/>
            <person name="Guy L."/>
            <person name="Ettema T.J."/>
        </authorList>
    </citation>
    <scope>NUCLEOTIDE SEQUENCE</scope>
</reference>
<dbReference type="AlphaFoldDB" id="A0A0F9BHS0"/>
<accession>A0A0F9BHS0</accession>
<evidence type="ECO:0000313" key="1">
    <source>
        <dbReference type="EMBL" id="KKL21370.1"/>
    </source>
</evidence>
<dbReference type="EMBL" id="LAZR01037757">
    <property type="protein sequence ID" value="KKL21370.1"/>
    <property type="molecule type" value="Genomic_DNA"/>
</dbReference>
<sequence>GDMKANVGDWIIQGVKGEVYPCKPDIFEATYEPAEEGDLQQVMGT</sequence>
<protein>
    <submittedName>
        <fullName evidence="1">Uncharacterized protein</fullName>
    </submittedName>
</protein>
<comment type="caution">
    <text evidence="1">The sequence shown here is derived from an EMBL/GenBank/DDBJ whole genome shotgun (WGS) entry which is preliminary data.</text>
</comment>